<dbReference type="PROSITE" id="PS00059">
    <property type="entry name" value="ADH_ZINC"/>
    <property type="match status" value="1"/>
</dbReference>
<evidence type="ECO:0000313" key="8">
    <source>
        <dbReference type="Proteomes" id="UP001499882"/>
    </source>
</evidence>
<keyword evidence="3 5" id="KW-0862">Zinc</keyword>
<dbReference type="InterPro" id="IPR011032">
    <property type="entry name" value="GroES-like_sf"/>
</dbReference>
<accession>A0ABP8YHF0</accession>
<dbReference type="InterPro" id="IPR013154">
    <property type="entry name" value="ADH-like_N"/>
</dbReference>
<evidence type="ECO:0000259" key="6">
    <source>
        <dbReference type="SMART" id="SM00829"/>
    </source>
</evidence>
<dbReference type="EMBL" id="BAABKN010000005">
    <property type="protein sequence ID" value="GAA4727827.1"/>
    <property type="molecule type" value="Genomic_DNA"/>
</dbReference>
<comment type="cofactor">
    <cofactor evidence="1 5">
        <name>Zn(2+)</name>
        <dbReference type="ChEBI" id="CHEBI:29105"/>
    </cofactor>
</comment>
<protein>
    <submittedName>
        <fullName evidence="7">Zinc-binding dehydrogenase</fullName>
    </submittedName>
</protein>
<sequence length="344" mass="35237">MTRDEAGAHVVDVPEPVPGPGEVLLRITAAGLCGTDVACAFRPQDRLTRPGTTTLGHEPAGVVAALGPEIDGWELGDRVIVNSIVSCGTCSLCTRGMSEICSRATIIGMHHDGAVAELMTAPVSNLVRLPASVPDPIGAILTDAVATPFHALFDRGGLRPGESVAIFGIGGLGQHALQLARAFGAGTVIAVDTRSEQLVHAKALGADHVFDAADPRLSDLVREANGGSGVDLAGVFVGSSPAIRAAFGTVAKGGRLVVVGLSESDVVLPPSGALARREVSLIGSGGFRMDELERLVDLVAAGRLDLSQSISHEFSLEDSASALDLLHAGSEAVRRVIVRPGGGR</sequence>
<dbReference type="Pfam" id="PF08240">
    <property type="entry name" value="ADH_N"/>
    <property type="match status" value="1"/>
</dbReference>
<comment type="similarity">
    <text evidence="5">Belongs to the zinc-containing alcohol dehydrogenase family.</text>
</comment>
<evidence type="ECO:0000256" key="3">
    <source>
        <dbReference type="ARBA" id="ARBA00022833"/>
    </source>
</evidence>
<dbReference type="SUPFAM" id="SSF51735">
    <property type="entry name" value="NAD(P)-binding Rossmann-fold domains"/>
    <property type="match status" value="1"/>
</dbReference>
<dbReference type="PANTHER" id="PTHR43401:SF5">
    <property type="entry name" value="ALCOHOL DEHYDROGENASE-RELATED"/>
    <property type="match status" value="1"/>
</dbReference>
<dbReference type="RefSeq" id="WP_345525354.1">
    <property type="nucleotide sequence ID" value="NZ_BAABKN010000005.1"/>
</dbReference>
<dbReference type="Proteomes" id="UP001499882">
    <property type="component" value="Unassembled WGS sequence"/>
</dbReference>
<dbReference type="Pfam" id="PF00107">
    <property type="entry name" value="ADH_zinc_N"/>
    <property type="match status" value="1"/>
</dbReference>
<dbReference type="InterPro" id="IPR036291">
    <property type="entry name" value="NAD(P)-bd_dom_sf"/>
</dbReference>
<keyword evidence="4" id="KW-0560">Oxidoreductase</keyword>
<dbReference type="Gene3D" id="3.90.180.10">
    <property type="entry name" value="Medium-chain alcohol dehydrogenases, catalytic domain"/>
    <property type="match status" value="1"/>
</dbReference>
<dbReference type="SMART" id="SM00829">
    <property type="entry name" value="PKS_ER"/>
    <property type="match status" value="1"/>
</dbReference>
<evidence type="ECO:0000256" key="4">
    <source>
        <dbReference type="ARBA" id="ARBA00023002"/>
    </source>
</evidence>
<gene>
    <name evidence="7" type="ORF">GCM10023350_08590</name>
</gene>
<comment type="caution">
    <text evidence="7">The sequence shown here is derived from an EMBL/GenBank/DDBJ whole genome shotgun (WGS) entry which is preliminary data.</text>
</comment>
<organism evidence="7 8">
    <name type="scientific">Nocardioides endophyticus</name>
    <dbReference type="NCBI Taxonomy" id="1353775"/>
    <lineage>
        <taxon>Bacteria</taxon>
        <taxon>Bacillati</taxon>
        <taxon>Actinomycetota</taxon>
        <taxon>Actinomycetes</taxon>
        <taxon>Propionibacteriales</taxon>
        <taxon>Nocardioidaceae</taxon>
        <taxon>Nocardioides</taxon>
    </lineage>
</organism>
<evidence type="ECO:0000313" key="7">
    <source>
        <dbReference type="EMBL" id="GAA4727827.1"/>
    </source>
</evidence>
<evidence type="ECO:0000256" key="2">
    <source>
        <dbReference type="ARBA" id="ARBA00022723"/>
    </source>
</evidence>
<evidence type="ECO:0000256" key="1">
    <source>
        <dbReference type="ARBA" id="ARBA00001947"/>
    </source>
</evidence>
<keyword evidence="8" id="KW-1185">Reference proteome</keyword>
<evidence type="ECO:0000256" key="5">
    <source>
        <dbReference type="RuleBase" id="RU361277"/>
    </source>
</evidence>
<dbReference type="PANTHER" id="PTHR43401">
    <property type="entry name" value="L-THREONINE 3-DEHYDROGENASE"/>
    <property type="match status" value="1"/>
</dbReference>
<feature type="domain" description="Enoyl reductase (ER)" evidence="6">
    <location>
        <begin position="7"/>
        <end position="337"/>
    </location>
</feature>
<dbReference type="SUPFAM" id="SSF50129">
    <property type="entry name" value="GroES-like"/>
    <property type="match status" value="1"/>
</dbReference>
<dbReference type="InterPro" id="IPR050129">
    <property type="entry name" value="Zn_alcohol_dh"/>
</dbReference>
<dbReference type="InterPro" id="IPR020843">
    <property type="entry name" value="ER"/>
</dbReference>
<proteinExistence type="inferred from homology"/>
<dbReference type="CDD" id="cd08254">
    <property type="entry name" value="hydroxyacyl_CoA_DH"/>
    <property type="match status" value="1"/>
</dbReference>
<reference evidence="8" key="1">
    <citation type="journal article" date="2019" name="Int. J. Syst. Evol. Microbiol.">
        <title>The Global Catalogue of Microorganisms (GCM) 10K type strain sequencing project: providing services to taxonomists for standard genome sequencing and annotation.</title>
        <authorList>
            <consortium name="The Broad Institute Genomics Platform"/>
            <consortium name="The Broad Institute Genome Sequencing Center for Infectious Disease"/>
            <person name="Wu L."/>
            <person name="Ma J."/>
        </authorList>
    </citation>
    <scope>NUCLEOTIDE SEQUENCE [LARGE SCALE GENOMIC DNA]</scope>
    <source>
        <strain evidence="8">JCM 18532</strain>
    </source>
</reference>
<keyword evidence="2 5" id="KW-0479">Metal-binding</keyword>
<dbReference type="InterPro" id="IPR002328">
    <property type="entry name" value="ADH_Zn_CS"/>
</dbReference>
<dbReference type="Gene3D" id="3.40.50.720">
    <property type="entry name" value="NAD(P)-binding Rossmann-like Domain"/>
    <property type="match status" value="1"/>
</dbReference>
<dbReference type="InterPro" id="IPR013149">
    <property type="entry name" value="ADH-like_C"/>
</dbReference>
<name>A0ABP8YHF0_9ACTN</name>